<proteinExistence type="predicted"/>
<dbReference type="Proteomes" id="UP000655830">
    <property type="component" value="Unassembled WGS sequence"/>
</dbReference>
<name>A0A926EII7_9FIRM</name>
<dbReference type="AlphaFoldDB" id="A0A926EII7"/>
<comment type="caution">
    <text evidence="2">The sequence shown here is derived from an EMBL/GenBank/DDBJ whole genome shotgun (WGS) entry which is preliminary data.</text>
</comment>
<evidence type="ECO:0000313" key="3">
    <source>
        <dbReference type="Proteomes" id="UP000655830"/>
    </source>
</evidence>
<evidence type="ECO:0000313" key="2">
    <source>
        <dbReference type="EMBL" id="MBC8579195.1"/>
    </source>
</evidence>
<organism evidence="2 3">
    <name type="scientific">Zhenhengia yiwuensis</name>
    <dbReference type="NCBI Taxonomy" id="2763666"/>
    <lineage>
        <taxon>Bacteria</taxon>
        <taxon>Bacillati</taxon>
        <taxon>Bacillota</taxon>
        <taxon>Clostridia</taxon>
        <taxon>Lachnospirales</taxon>
        <taxon>Lachnospiraceae</taxon>
        <taxon>Zhenhengia</taxon>
    </lineage>
</organism>
<keyword evidence="3" id="KW-1185">Reference proteome</keyword>
<accession>A0A926EII7</accession>
<dbReference type="EMBL" id="JACRSY010000008">
    <property type="protein sequence ID" value="MBC8579195.1"/>
    <property type="molecule type" value="Genomic_DNA"/>
</dbReference>
<sequence length="312" mass="35902">MNKKWLYKEIGMIDDDLIESVAYIEKTQKNNLKKWIGLVACICIFISLSSTVYAVEYLKNQSTELYIRYLSPENMELTPGIEYDADKFFDALKSHKEEYVYIAINRLVECFNDEVLREKAIKKITPFIKSEQEKIAQAAMFAVDILSQSYQSENIYKLSDGSLIFMLFNNYSDYGSHNVLWRIKDNVLEQYIAFPEPFMYITDIIPSPDHSLLAVKMASNKSEFIVIIDIINGKISPELVGTARGVYGAQKGVNVPMRIDNENYCSINSVEWITNDRLSFNSMLTYNNAETVENVTVDYEFSNKSISIQINN</sequence>
<feature type="transmembrane region" description="Helical" evidence="1">
    <location>
        <begin position="35"/>
        <end position="55"/>
    </location>
</feature>
<gene>
    <name evidence="2" type="ORF">H8718_06595</name>
</gene>
<reference evidence="2" key="1">
    <citation type="submission" date="2020-08" db="EMBL/GenBank/DDBJ databases">
        <title>Genome public.</title>
        <authorList>
            <person name="Liu C."/>
            <person name="Sun Q."/>
        </authorList>
    </citation>
    <scope>NUCLEOTIDE SEQUENCE</scope>
    <source>
        <strain evidence="2">NSJ-12</strain>
    </source>
</reference>
<keyword evidence="1" id="KW-0812">Transmembrane</keyword>
<keyword evidence="1" id="KW-0472">Membrane</keyword>
<keyword evidence="1" id="KW-1133">Transmembrane helix</keyword>
<evidence type="ECO:0000256" key="1">
    <source>
        <dbReference type="SAM" id="Phobius"/>
    </source>
</evidence>
<protein>
    <submittedName>
        <fullName evidence="2">Uncharacterized protein</fullName>
    </submittedName>
</protein>
<dbReference type="RefSeq" id="WP_249332339.1">
    <property type="nucleotide sequence ID" value="NZ_JACRSY010000008.1"/>
</dbReference>